<evidence type="ECO:0000256" key="4">
    <source>
        <dbReference type="ARBA" id="ARBA00022679"/>
    </source>
</evidence>
<evidence type="ECO:0000256" key="2">
    <source>
        <dbReference type="ARBA" id="ARBA00022552"/>
    </source>
</evidence>
<dbReference type="Pfam" id="PF05175">
    <property type="entry name" value="MTS"/>
    <property type="match status" value="1"/>
</dbReference>
<dbReference type="InterPro" id="IPR029063">
    <property type="entry name" value="SAM-dependent_MTases_sf"/>
</dbReference>
<evidence type="ECO:0000256" key="5">
    <source>
        <dbReference type="ARBA" id="ARBA00022691"/>
    </source>
</evidence>
<keyword evidence="1" id="KW-0963">Cytoplasm</keyword>
<dbReference type="PANTHER" id="PTHR47816:SF4">
    <property type="entry name" value="RIBOSOMAL RNA SMALL SUBUNIT METHYLTRANSFERASE C"/>
    <property type="match status" value="1"/>
</dbReference>
<keyword evidence="8" id="KW-1185">Reference proteome</keyword>
<dbReference type="STRING" id="314265.R2601_11109"/>
<comment type="caution">
    <text evidence="7">The sequence shown here is derived from an EMBL/GenBank/DDBJ whole genome shotgun (WGS) entry which is preliminary data.</text>
</comment>
<dbReference type="AlphaFoldDB" id="Q0FKY0"/>
<keyword evidence="2" id="KW-0698">rRNA processing</keyword>
<dbReference type="InterPro" id="IPR007848">
    <property type="entry name" value="Small_mtfrase_dom"/>
</dbReference>
<evidence type="ECO:0000256" key="1">
    <source>
        <dbReference type="ARBA" id="ARBA00022490"/>
    </source>
</evidence>
<dbReference type="GO" id="GO:0003676">
    <property type="term" value="F:nucleic acid binding"/>
    <property type="evidence" value="ECO:0007669"/>
    <property type="project" value="InterPro"/>
</dbReference>
<keyword evidence="4 7" id="KW-0808">Transferase</keyword>
<name>Q0FKY0_SALBH</name>
<evidence type="ECO:0000313" key="7">
    <source>
        <dbReference type="EMBL" id="EAU44880.1"/>
    </source>
</evidence>
<dbReference type="GO" id="GO:0006364">
    <property type="term" value="P:rRNA processing"/>
    <property type="evidence" value="ECO:0007669"/>
    <property type="project" value="UniProtKB-KW"/>
</dbReference>
<gene>
    <name evidence="7" type="ORF">R2601_11109</name>
</gene>
<dbReference type="Gene3D" id="3.40.50.150">
    <property type="entry name" value="Vaccinia Virus protein VP39"/>
    <property type="match status" value="1"/>
</dbReference>
<accession>Q0FKY0</accession>
<dbReference type="Proteomes" id="UP000006230">
    <property type="component" value="Unassembled WGS sequence"/>
</dbReference>
<dbReference type="EMBL" id="AATQ01000036">
    <property type="protein sequence ID" value="EAU44880.1"/>
    <property type="molecule type" value="Genomic_DNA"/>
</dbReference>
<evidence type="ECO:0000259" key="6">
    <source>
        <dbReference type="Pfam" id="PF05175"/>
    </source>
</evidence>
<protein>
    <submittedName>
        <fullName evidence="7">Methyltransferase, putative</fullName>
    </submittedName>
</protein>
<dbReference type="HOGENOM" id="CLU_1264934_0_0_5"/>
<dbReference type="eggNOG" id="COG2813">
    <property type="taxonomic scope" value="Bacteria"/>
</dbReference>
<keyword evidence="5" id="KW-0949">S-adenosyl-L-methionine</keyword>
<evidence type="ECO:0000256" key="3">
    <source>
        <dbReference type="ARBA" id="ARBA00022603"/>
    </source>
</evidence>
<dbReference type="GO" id="GO:0008170">
    <property type="term" value="F:N-methyltransferase activity"/>
    <property type="evidence" value="ECO:0007669"/>
    <property type="project" value="UniProtKB-ARBA"/>
</dbReference>
<dbReference type="GO" id="GO:0008757">
    <property type="term" value="F:S-adenosylmethionine-dependent methyltransferase activity"/>
    <property type="evidence" value="ECO:0007669"/>
    <property type="project" value="InterPro"/>
</dbReference>
<reference evidence="7 8" key="1">
    <citation type="journal article" date="2010" name="J. Bacteriol.">
        <title>Genome sequences of Pelagibaca bermudensis HTCC2601T and Maritimibacter alkaliphilus HTCC2654T, the type strains of two marine Roseobacter genera.</title>
        <authorList>
            <person name="Thrash J.C."/>
            <person name="Cho J.C."/>
            <person name="Ferriera S."/>
            <person name="Johnson J."/>
            <person name="Vergin K.L."/>
            <person name="Giovannoni S.J."/>
        </authorList>
    </citation>
    <scope>NUCLEOTIDE SEQUENCE [LARGE SCALE GENOMIC DNA]</scope>
    <source>
        <strain evidence="8">DSM 26914 / JCM 13377 / KCTC 12554 / HTCC2601</strain>
    </source>
</reference>
<dbReference type="PROSITE" id="PS00092">
    <property type="entry name" value="N6_MTASE"/>
    <property type="match status" value="1"/>
</dbReference>
<sequence length="210" mass="22658">MKARAPLLGQVSKAHGKTVWFTATDAFADWAREAAPNVHGLWTAPGVFSADAPDPGSAALLAALPEKLGAQVADLGAGWGGLGAGLLTRDGIRTLHMVEADHAAFECARRNVTDPRVQFHWADATTWTPPELLDAVVMNPPFHQGRRADPSLGQAFITAARKMLKPSGQLWLVANRHLPYETTLAAQFRNSDEIAGDSRFKILHGSRPNR</sequence>
<proteinExistence type="predicted"/>
<organism evidence="7 8">
    <name type="scientific">Salipiger bermudensis (strain DSM 26914 / JCM 13377 / KCTC 12554 / HTCC2601)</name>
    <name type="common">Pelagibaca bermudensis</name>
    <dbReference type="NCBI Taxonomy" id="314265"/>
    <lineage>
        <taxon>Bacteria</taxon>
        <taxon>Pseudomonadati</taxon>
        <taxon>Pseudomonadota</taxon>
        <taxon>Alphaproteobacteria</taxon>
        <taxon>Rhodobacterales</taxon>
        <taxon>Roseobacteraceae</taxon>
        <taxon>Salipiger</taxon>
    </lineage>
</organism>
<dbReference type="PANTHER" id="PTHR47816">
    <property type="entry name" value="RIBOSOMAL RNA SMALL SUBUNIT METHYLTRANSFERASE C"/>
    <property type="match status" value="1"/>
</dbReference>
<dbReference type="SUPFAM" id="SSF53335">
    <property type="entry name" value="S-adenosyl-L-methionine-dependent methyltransferases"/>
    <property type="match status" value="1"/>
</dbReference>
<dbReference type="InterPro" id="IPR002052">
    <property type="entry name" value="DNA_methylase_N6_adenine_CS"/>
</dbReference>
<feature type="domain" description="Methyltransferase small" evidence="6">
    <location>
        <begin position="41"/>
        <end position="203"/>
    </location>
</feature>
<evidence type="ECO:0000313" key="8">
    <source>
        <dbReference type="Proteomes" id="UP000006230"/>
    </source>
</evidence>
<keyword evidence="3 7" id="KW-0489">Methyltransferase</keyword>
<dbReference type="InterPro" id="IPR046977">
    <property type="entry name" value="RsmC/RlmG"/>
</dbReference>
<dbReference type="GO" id="GO:0032259">
    <property type="term" value="P:methylation"/>
    <property type="evidence" value="ECO:0007669"/>
    <property type="project" value="UniProtKB-KW"/>
</dbReference>